<dbReference type="EMBL" id="JEMB01000848">
    <property type="protein sequence ID" value="KYF93048.1"/>
    <property type="molecule type" value="Genomic_DNA"/>
</dbReference>
<accession>A0A150SLE2</accession>
<gene>
    <name evidence="1" type="ORF">BE17_33015</name>
</gene>
<proteinExistence type="predicted"/>
<dbReference type="InterPro" id="IPR023375">
    <property type="entry name" value="ADC_dom_sf"/>
</dbReference>
<dbReference type="Gene3D" id="2.40.400.10">
    <property type="entry name" value="Acetoacetate decarboxylase-like"/>
    <property type="match status" value="1"/>
</dbReference>
<dbReference type="PANTHER" id="PTHR39186">
    <property type="entry name" value="DUF2071 FAMILY PROTEIN"/>
    <property type="match status" value="1"/>
</dbReference>
<dbReference type="AlphaFoldDB" id="A0A150SLE2"/>
<dbReference type="InterPro" id="IPR018644">
    <property type="entry name" value="DUF2071"/>
</dbReference>
<dbReference type="SUPFAM" id="SSF160104">
    <property type="entry name" value="Acetoacetate decarboxylase-like"/>
    <property type="match status" value="1"/>
</dbReference>
<sequence length="264" mass="28888">MPSSTARGDLRAALSYPAVTVDRLAPTLRPSGRPAGFQRWRELLFLHWATPASALRAVVPSGLELDTFEGRAYVGVVAFTMRDVSPWWSPSVPGISNFHELNVRTYVHREGRDPGVWFFSLDAAKALAVLVARAGWHLPYHFASMALESRGGEVHYRSERRWPGPVPARFEARYRVGAAIDGGAAAPGTFEHFLAERYLLFAGRDGELKMGQVHHVPYPLRRAEVSQVEESVVAAAGLPAPEGAPHVLYSPGVDVDVYALAPVV</sequence>
<dbReference type="Proteomes" id="UP000075635">
    <property type="component" value="Unassembled WGS sequence"/>
</dbReference>
<reference evidence="1 2" key="1">
    <citation type="submission" date="2014-02" db="EMBL/GenBank/DDBJ databases">
        <title>The small core and large imbalanced accessory genome model reveals a collaborative survival strategy of Sorangium cellulosum strains in nature.</title>
        <authorList>
            <person name="Han K."/>
            <person name="Peng R."/>
            <person name="Blom J."/>
            <person name="Li Y.-Z."/>
        </authorList>
    </citation>
    <scope>NUCLEOTIDE SEQUENCE [LARGE SCALE GENOMIC DNA]</scope>
    <source>
        <strain evidence="1 2">So0011-07</strain>
    </source>
</reference>
<comment type="caution">
    <text evidence="1">The sequence shown here is derived from an EMBL/GenBank/DDBJ whole genome shotgun (WGS) entry which is preliminary data.</text>
</comment>
<name>A0A150SLE2_SORCE</name>
<dbReference type="PANTHER" id="PTHR39186:SF1">
    <property type="entry name" value="DUF2071 DOMAIN-CONTAINING PROTEIN"/>
    <property type="match status" value="1"/>
</dbReference>
<evidence type="ECO:0008006" key="3">
    <source>
        <dbReference type="Google" id="ProtNLM"/>
    </source>
</evidence>
<protein>
    <recommendedName>
        <fullName evidence="3">DUF2071 domain-containing protein</fullName>
    </recommendedName>
</protein>
<evidence type="ECO:0000313" key="2">
    <source>
        <dbReference type="Proteomes" id="UP000075635"/>
    </source>
</evidence>
<evidence type="ECO:0000313" key="1">
    <source>
        <dbReference type="EMBL" id="KYF93048.1"/>
    </source>
</evidence>
<organism evidence="1 2">
    <name type="scientific">Sorangium cellulosum</name>
    <name type="common">Polyangium cellulosum</name>
    <dbReference type="NCBI Taxonomy" id="56"/>
    <lineage>
        <taxon>Bacteria</taxon>
        <taxon>Pseudomonadati</taxon>
        <taxon>Myxococcota</taxon>
        <taxon>Polyangia</taxon>
        <taxon>Polyangiales</taxon>
        <taxon>Polyangiaceae</taxon>
        <taxon>Sorangium</taxon>
    </lineage>
</organism>
<dbReference type="Pfam" id="PF09844">
    <property type="entry name" value="DUF2071"/>
    <property type="match status" value="1"/>
</dbReference>